<dbReference type="GO" id="GO:0006729">
    <property type="term" value="P:tetrahydrobiopterin biosynthetic process"/>
    <property type="evidence" value="ECO:0007669"/>
    <property type="project" value="TreeGrafter"/>
</dbReference>
<dbReference type="PANTHER" id="PTHR44085:SF2">
    <property type="entry name" value="SEPIAPTERIN REDUCTASE"/>
    <property type="match status" value="1"/>
</dbReference>
<keyword evidence="4" id="KW-0521">NADP</keyword>
<dbReference type="InterPro" id="IPR051721">
    <property type="entry name" value="Biopterin_syn/organic_redct"/>
</dbReference>
<evidence type="ECO:0000256" key="2">
    <source>
        <dbReference type="ARBA" id="ARBA00006484"/>
    </source>
</evidence>
<evidence type="ECO:0000256" key="3">
    <source>
        <dbReference type="ARBA" id="ARBA00022490"/>
    </source>
</evidence>
<comment type="caution">
    <text evidence="7">The sequence shown here is derived from an EMBL/GenBank/DDBJ whole genome shotgun (WGS) entry which is preliminary data.</text>
</comment>
<dbReference type="InterPro" id="IPR036291">
    <property type="entry name" value="NAD(P)-bd_dom_sf"/>
</dbReference>
<evidence type="ECO:0000313" key="8">
    <source>
        <dbReference type="Proteomes" id="UP000295504"/>
    </source>
</evidence>
<accession>A0A4R2T0Q7</accession>
<keyword evidence="5" id="KW-0560">Oxidoreductase</keyword>
<dbReference type="Pfam" id="PF00106">
    <property type="entry name" value="adh_short"/>
    <property type="match status" value="1"/>
</dbReference>
<dbReference type="InterPro" id="IPR002347">
    <property type="entry name" value="SDR_fam"/>
</dbReference>
<dbReference type="RefSeq" id="WP_132849564.1">
    <property type="nucleotide sequence ID" value="NZ_CP058648.1"/>
</dbReference>
<dbReference type="InterPro" id="IPR020904">
    <property type="entry name" value="Sc_DH/Rdtase_CS"/>
</dbReference>
<gene>
    <name evidence="7" type="ORF">EDD79_10513</name>
</gene>
<dbReference type="NCBIfam" id="NF005381">
    <property type="entry name" value="PRK06924.1"/>
    <property type="match status" value="1"/>
</dbReference>
<organism evidence="7 8">
    <name type="scientific">Serpentinicella alkaliphila</name>
    <dbReference type="NCBI Taxonomy" id="1734049"/>
    <lineage>
        <taxon>Bacteria</taxon>
        <taxon>Bacillati</taxon>
        <taxon>Bacillota</taxon>
        <taxon>Clostridia</taxon>
        <taxon>Peptostreptococcales</taxon>
        <taxon>Natronincolaceae</taxon>
        <taxon>Serpentinicella</taxon>
    </lineage>
</organism>
<dbReference type="Proteomes" id="UP000295504">
    <property type="component" value="Unassembled WGS sequence"/>
</dbReference>
<evidence type="ECO:0000256" key="5">
    <source>
        <dbReference type="ARBA" id="ARBA00023002"/>
    </source>
</evidence>
<dbReference type="GO" id="GO:0005737">
    <property type="term" value="C:cytoplasm"/>
    <property type="evidence" value="ECO:0007669"/>
    <property type="project" value="UniProtKB-SubCell"/>
</dbReference>
<dbReference type="CDD" id="cd05367">
    <property type="entry name" value="SPR-like_SDR_c"/>
    <property type="match status" value="1"/>
</dbReference>
<dbReference type="GO" id="GO:0004757">
    <property type="term" value="F:sepiapterin reductase (NADP+) activity"/>
    <property type="evidence" value="ECO:0007669"/>
    <property type="project" value="TreeGrafter"/>
</dbReference>
<evidence type="ECO:0000313" key="7">
    <source>
        <dbReference type="EMBL" id="TCP96447.1"/>
    </source>
</evidence>
<evidence type="ECO:0000256" key="6">
    <source>
        <dbReference type="RuleBase" id="RU000363"/>
    </source>
</evidence>
<keyword evidence="8" id="KW-1185">Reference proteome</keyword>
<evidence type="ECO:0000256" key="4">
    <source>
        <dbReference type="ARBA" id="ARBA00022857"/>
    </source>
</evidence>
<reference evidence="7 8" key="1">
    <citation type="submission" date="2019-03" db="EMBL/GenBank/DDBJ databases">
        <title>Genomic Encyclopedia of Type Strains, Phase IV (KMG-IV): sequencing the most valuable type-strain genomes for metagenomic binning, comparative biology and taxonomic classification.</title>
        <authorList>
            <person name="Goeker M."/>
        </authorList>
    </citation>
    <scope>NUCLEOTIDE SEQUENCE [LARGE SCALE GENOMIC DNA]</scope>
    <source>
        <strain evidence="7 8">DSM 100013</strain>
    </source>
</reference>
<comment type="subcellular location">
    <subcellularLocation>
        <location evidence="1">Cytoplasm</location>
    </subcellularLocation>
</comment>
<dbReference type="PRINTS" id="PR00081">
    <property type="entry name" value="GDHRDH"/>
</dbReference>
<dbReference type="PANTHER" id="PTHR44085">
    <property type="entry name" value="SEPIAPTERIN REDUCTASE"/>
    <property type="match status" value="1"/>
</dbReference>
<keyword evidence="3" id="KW-0963">Cytoplasm</keyword>
<dbReference type="OrthoDB" id="9803333at2"/>
<dbReference type="AlphaFoldDB" id="A0A4R2T0Q7"/>
<dbReference type="EMBL" id="SLYC01000051">
    <property type="protein sequence ID" value="TCP96447.1"/>
    <property type="molecule type" value="Genomic_DNA"/>
</dbReference>
<name>A0A4R2T0Q7_9FIRM</name>
<protein>
    <submittedName>
        <fullName evidence="7">Benzil reductase ((S)-benzoin forming)</fullName>
    </submittedName>
</protein>
<sequence length="250" mass="27669">MNYIIITGASKGLGEALTQKLIQKENHLICIARTKNNNLIDEAEKNGVKLDYFEYDLNNTTGVEELSNKIFTNIDKGNAKTISLINNAGVVDPIKLVDNVYTNEIQKSLNVNVVAPMILTSAFMRFTADLKIEKRVINISSAAGKSPYPGWGCYCTSKAALDMFTQCIGAEQAEVEFPTKALSFAPGVIDTEMQVQIRSSKQEDFPLINTFVGLKEKGRLLQPAYVADKVIELLFAEEFKNGSIVDIYKL</sequence>
<dbReference type="Gene3D" id="3.40.50.720">
    <property type="entry name" value="NAD(P)-binding Rossmann-like Domain"/>
    <property type="match status" value="1"/>
</dbReference>
<dbReference type="PROSITE" id="PS00061">
    <property type="entry name" value="ADH_SHORT"/>
    <property type="match status" value="1"/>
</dbReference>
<proteinExistence type="inferred from homology"/>
<dbReference type="PRINTS" id="PR00080">
    <property type="entry name" value="SDRFAMILY"/>
</dbReference>
<dbReference type="SUPFAM" id="SSF51735">
    <property type="entry name" value="NAD(P)-binding Rossmann-fold domains"/>
    <property type="match status" value="1"/>
</dbReference>
<evidence type="ECO:0000256" key="1">
    <source>
        <dbReference type="ARBA" id="ARBA00004496"/>
    </source>
</evidence>
<comment type="similarity">
    <text evidence="2 6">Belongs to the short-chain dehydrogenases/reductases (SDR) family.</text>
</comment>